<organism evidence="1 2">
    <name type="scientific">Plasmopara halstedii</name>
    <name type="common">Downy mildew of sunflower</name>
    <dbReference type="NCBI Taxonomy" id="4781"/>
    <lineage>
        <taxon>Eukaryota</taxon>
        <taxon>Sar</taxon>
        <taxon>Stramenopiles</taxon>
        <taxon>Oomycota</taxon>
        <taxon>Peronosporomycetes</taxon>
        <taxon>Peronosporales</taxon>
        <taxon>Peronosporaceae</taxon>
        <taxon>Plasmopara</taxon>
    </lineage>
</organism>
<reference evidence="2" key="1">
    <citation type="submission" date="2014-09" db="EMBL/GenBank/DDBJ databases">
        <authorList>
            <person name="Sharma Rahul"/>
            <person name="Thines Marco"/>
        </authorList>
    </citation>
    <scope>NUCLEOTIDE SEQUENCE [LARGE SCALE GENOMIC DNA]</scope>
</reference>
<accession>A0A0P1B2Z6</accession>
<name>A0A0P1B2Z6_PLAHL</name>
<dbReference type="GeneID" id="36400544"/>
<sequence>MTVIHFSDSLLNPVKSRNRLKFLMVMSALVNLTLQNKLLPESCAGRQIAFVEAENEKLDFFA</sequence>
<dbReference type="Proteomes" id="UP000054928">
    <property type="component" value="Unassembled WGS sequence"/>
</dbReference>
<evidence type="ECO:0000313" key="1">
    <source>
        <dbReference type="EMBL" id="CEG48007.1"/>
    </source>
</evidence>
<dbReference type="RefSeq" id="XP_024584376.1">
    <property type="nucleotide sequence ID" value="XM_024719038.1"/>
</dbReference>
<dbReference type="EMBL" id="CCYD01002887">
    <property type="protein sequence ID" value="CEG48007.1"/>
    <property type="molecule type" value="Genomic_DNA"/>
</dbReference>
<dbReference type="AlphaFoldDB" id="A0A0P1B2Z6"/>
<protein>
    <submittedName>
        <fullName evidence="1">Uncharacterized protein</fullName>
    </submittedName>
</protein>
<keyword evidence="2" id="KW-1185">Reference proteome</keyword>
<proteinExistence type="predicted"/>
<evidence type="ECO:0000313" key="2">
    <source>
        <dbReference type="Proteomes" id="UP000054928"/>
    </source>
</evidence>